<keyword evidence="3" id="KW-1185">Reference proteome</keyword>
<comment type="caution">
    <text evidence="2">The sequence shown here is derived from an EMBL/GenBank/DDBJ whole genome shotgun (WGS) entry which is preliminary data.</text>
</comment>
<protein>
    <submittedName>
        <fullName evidence="2">4840_t:CDS:1</fullName>
    </submittedName>
</protein>
<feature type="compositionally biased region" description="Low complexity" evidence="1">
    <location>
        <begin position="31"/>
        <end position="45"/>
    </location>
</feature>
<proteinExistence type="predicted"/>
<gene>
    <name evidence="2" type="ORF">CPELLU_LOCUS20206</name>
</gene>
<evidence type="ECO:0000313" key="2">
    <source>
        <dbReference type="EMBL" id="CAG8826396.1"/>
    </source>
</evidence>
<name>A0A9N9PH37_9GLOM</name>
<evidence type="ECO:0000313" key="3">
    <source>
        <dbReference type="Proteomes" id="UP000789759"/>
    </source>
</evidence>
<dbReference type="EMBL" id="CAJVQA010057309">
    <property type="protein sequence ID" value="CAG8826396.1"/>
    <property type="molecule type" value="Genomic_DNA"/>
</dbReference>
<organism evidence="2 3">
    <name type="scientific">Cetraspora pellucida</name>
    <dbReference type="NCBI Taxonomy" id="1433469"/>
    <lineage>
        <taxon>Eukaryota</taxon>
        <taxon>Fungi</taxon>
        <taxon>Fungi incertae sedis</taxon>
        <taxon>Mucoromycota</taxon>
        <taxon>Glomeromycotina</taxon>
        <taxon>Glomeromycetes</taxon>
        <taxon>Diversisporales</taxon>
        <taxon>Gigasporaceae</taxon>
        <taxon>Cetraspora</taxon>
    </lineage>
</organism>
<feature type="region of interest" description="Disordered" evidence="1">
    <location>
        <begin position="1"/>
        <end position="61"/>
    </location>
</feature>
<feature type="compositionally biased region" description="Polar residues" evidence="1">
    <location>
        <begin position="1"/>
        <end position="30"/>
    </location>
</feature>
<reference evidence="2" key="1">
    <citation type="submission" date="2021-06" db="EMBL/GenBank/DDBJ databases">
        <authorList>
            <person name="Kallberg Y."/>
            <person name="Tangrot J."/>
            <person name="Rosling A."/>
        </authorList>
    </citation>
    <scope>NUCLEOTIDE SEQUENCE</scope>
    <source>
        <strain evidence="2">FL966</strain>
    </source>
</reference>
<dbReference type="AlphaFoldDB" id="A0A9N9PH37"/>
<accession>A0A9N9PH37</accession>
<sequence>NSGESLQENFSDSESLFSGKSQHINNLEYNSSMASDTSSSSDQLSVTEEIELQMEEEKNFN</sequence>
<dbReference type="Proteomes" id="UP000789759">
    <property type="component" value="Unassembled WGS sequence"/>
</dbReference>
<feature type="non-terminal residue" evidence="2">
    <location>
        <position position="1"/>
    </location>
</feature>
<evidence type="ECO:0000256" key="1">
    <source>
        <dbReference type="SAM" id="MobiDB-lite"/>
    </source>
</evidence>